<evidence type="ECO:0000313" key="2">
    <source>
        <dbReference type="Proteomes" id="UP001379945"/>
    </source>
</evidence>
<reference evidence="1 2" key="1">
    <citation type="submission" date="2024-04" db="EMBL/GenBank/DDBJ databases">
        <title>Novel species of the genus Ideonella isolated from streams.</title>
        <authorList>
            <person name="Lu H."/>
        </authorList>
    </citation>
    <scope>NUCLEOTIDE SEQUENCE [LARGE SCALE GENOMIC DNA]</scope>
    <source>
        <strain evidence="1 2">LYT19W</strain>
    </source>
</reference>
<keyword evidence="2" id="KW-1185">Reference proteome</keyword>
<organism evidence="1 2">
    <name type="scientific">Ideonella margarita</name>
    <dbReference type="NCBI Taxonomy" id="2984191"/>
    <lineage>
        <taxon>Bacteria</taxon>
        <taxon>Pseudomonadati</taxon>
        <taxon>Pseudomonadota</taxon>
        <taxon>Betaproteobacteria</taxon>
        <taxon>Burkholderiales</taxon>
        <taxon>Sphaerotilaceae</taxon>
        <taxon>Ideonella</taxon>
    </lineage>
</organism>
<accession>A0ABU9C9E9</accession>
<proteinExistence type="predicted"/>
<evidence type="ECO:0000313" key="1">
    <source>
        <dbReference type="EMBL" id="MEK8048535.1"/>
    </source>
</evidence>
<dbReference type="Proteomes" id="UP001379945">
    <property type="component" value="Unassembled WGS sequence"/>
</dbReference>
<dbReference type="EMBL" id="JBBUTI010000020">
    <property type="protein sequence ID" value="MEK8048535.1"/>
    <property type="molecule type" value="Genomic_DNA"/>
</dbReference>
<name>A0ABU9C9E9_9BURK</name>
<sequence>MHAALNRALDRLIEIDQYLLDANCSERSLTHRLAVHLEGEFPQYSVDCEYNRDGFDVKRLQLSERQIRVSDEDLDAVTVFPDIAVHVRGSNAHNLLVIEMKKAAARADLVDYDLQKLHAFKTQLQYVHAVHVVLGYTRAQVLTREVHWQ</sequence>
<dbReference type="RefSeq" id="WP_341400843.1">
    <property type="nucleotide sequence ID" value="NZ_JBBUTI010000020.1"/>
</dbReference>
<gene>
    <name evidence="1" type="ORF">AACH00_19450</name>
</gene>
<protein>
    <submittedName>
        <fullName evidence="1">Uncharacterized protein</fullName>
    </submittedName>
</protein>
<comment type="caution">
    <text evidence="1">The sequence shown here is derived from an EMBL/GenBank/DDBJ whole genome shotgun (WGS) entry which is preliminary data.</text>
</comment>